<evidence type="ECO:0000259" key="2">
    <source>
        <dbReference type="Pfam" id="PF10342"/>
    </source>
</evidence>
<name>A0A286UJJ1_9AGAM</name>
<dbReference type="PANTHER" id="PTHR40633:SF1">
    <property type="entry name" value="GPI ANCHORED SERINE-THREONINE RICH PROTEIN (AFU_ORTHOLOGUE AFUA_1G03630)"/>
    <property type="match status" value="1"/>
</dbReference>
<sequence>MHVTVTDANKSLKKMASLFTFDLNKSIHNVQIFTFQPAPGTVFKQGETCTIQWAVDTTGTWTETNIELMTGSNLAMVHLTTVATVDGTKESSYSWTCPEVTPNSAIYFYQFSSPAEPTNLTWTGRWTISASDGSTTDPTETTDGIQWGTGALVDASSAVAAPTYLSGSTVASTSAGSSTPSVTEAVTTSASVPLSTISITSVSATGALTATGSLSTRVVTASSAGTSGAAAQASSAAESTTNTSGASALAVDLKTRGLQALVGLAGTALVFVTMF</sequence>
<gene>
    <name evidence="3" type="ORF">PNOK_0468400</name>
</gene>
<evidence type="ECO:0000313" key="4">
    <source>
        <dbReference type="Proteomes" id="UP000217199"/>
    </source>
</evidence>
<dbReference type="Pfam" id="PF10342">
    <property type="entry name" value="Kre9_KNH"/>
    <property type="match status" value="1"/>
</dbReference>
<dbReference type="InterPro" id="IPR018466">
    <property type="entry name" value="Kre9/Knh1-like_N"/>
</dbReference>
<comment type="caution">
    <text evidence="3">The sequence shown here is derived from an EMBL/GenBank/DDBJ whole genome shotgun (WGS) entry which is preliminary data.</text>
</comment>
<organism evidence="3 4">
    <name type="scientific">Pyrrhoderma noxium</name>
    <dbReference type="NCBI Taxonomy" id="2282107"/>
    <lineage>
        <taxon>Eukaryota</taxon>
        <taxon>Fungi</taxon>
        <taxon>Dikarya</taxon>
        <taxon>Basidiomycota</taxon>
        <taxon>Agaricomycotina</taxon>
        <taxon>Agaricomycetes</taxon>
        <taxon>Hymenochaetales</taxon>
        <taxon>Hymenochaetaceae</taxon>
        <taxon>Pyrrhoderma</taxon>
    </lineage>
</organism>
<protein>
    <submittedName>
        <fullName evidence="3">Ser-thr-rich glycosyl-phosphatidyl-inositol-anchored membrane family</fullName>
    </submittedName>
</protein>
<dbReference type="InterPro" id="IPR052982">
    <property type="entry name" value="SRP1/TIP1-like"/>
</dbReference>
<reference evidence="3 4" key="1">
    <citation type="journal article" date="2017" name="Mol. Ecol.">
        <title>Comparative and population genomic landscape of Phellinus noxius: A hypervariable fungus causing root rot in trees.</title>
        <authorList>
            <person name="Chung C.L."/>
            <person name="Lee T.J."/>
            <person name="Akiba M."/>
            <person name="Lee H.H."/>
            <person name="Kuo T.H."/>
            <person name="Liu D."/>
            <person name="Ke H.M."/>
            <person name="Yokoi T."/>
            <person name="Roa M.B."/>
            <person name="Lu M.J."/>
            <person name="Chang Y.Y."/>
            <person name="Ann P.J."/>
            <person name="Tsai J.N."/>
            <person name="Chen C.Y."/>
            <person name="Tzean S.S."/>
            <person name="Ota Y."/>
            <person name="Hattori T."/>
            <person name="Sahashi N."/>
            <person name="Liou R.F."/>
            <person name="Kikuchi T."/>
            <person name="Tsai I.J."/>
        </authorList>
    </citation>
    <scope>NUCLEOTIDE SEQUENCE [LARGE SCALE GENOMIC DNA]</scope>
    <source>
        <strain evidence="3 4">FFPRI411160</strain>
    </source>
</reference>
<dbReference type="STRING" id="2282107.A0A286UJJ1"/>
<dbReference type="PANTHER" id="PTHR40633">
    <property type="entry name" value="MATRIX PROTEIN, PUTATIVE (AFU_ORTHOLOGUE AFUA_8G05410)-RELATED"/>
    <property type="match status" value="1"/>
</dbReference>
<evidence type="ECO:0000256" key="1">
    <source>
        <dbReference type="ARBA" id="ARBA00022729"/>
    </source>
</evidence>
<feature type="domain" description="Yeast cell wall synthesis Kre9/Knh1-like N-terminal" evidence="2">
    <location>
        <begin position="36"/>
        <end position="128"/>
    </location>
</feature>
<keyword evidence="4" id="KW-1185">Reference proteome</keyword>
<dbReference type="AlphaFoldDB" id="A0A286UJJ1"/>
<keyword evidence="1" id="KW-0732">Signal</keyword>
<dbReference type="InParanoid" id="A0A286UJJ1"/>
<dbReference type="EMBL" id="NBII01000004">
    <property type="protein sequence ID" value="PAV19750.1"/>
    <property type="molecule type" value="Genomic_DNA"/>
</dbReference>
<proteinExistence type="predicted"/>
<dbReference type="Proteomes" id="UP000217199">
    <property type="component" value="Unassembled WGS sequence"/>
</dbReference>
<accession>A0A286UJJ1</accession>
<dbReference type="OrthoDB" id="2432613at2759"/>
<evidence type="ECO:0000313" key="3">
    <source>
        <dbReference type="EMBL" id="PAV19750.1"/>
    </source>
</evidence>